<feature type="compositionally biased region" description="Basic and acidic residues" evidence="2">
    <location>
        <begin position="491"/>
        <end position="509"/>
    </location>
</feature>
<reference evidence="6" key="1">
    <citation type="submission" date="2019-08" db="EMBL/GenBank/DDBJ databases">
        <title>The improved chromosome-level genome for the pearl oyster Pinctada fucata martensii using PacBio sequencing and Hi-C.</title>
        <authorList>
            <person name="Zheng Z."/>
        </authorList>
    </citation>
    <scope>NUCLEOTIDE SEQUENCE</scope>
    <source>
        <strain evidence="6">ZZ-2019</strain>
        <tissue evidence="6">Adductor muscle</tissue>
    </source>
</reference>
<feature type="compositionally biased region" description="Low complexity" evidence="2">
    <location>
        <begin position="2017"/>
        <end position="2028"/>
    </location>
</feature>
<dbReference type="InterPro" id="IPR014009">
    <property type="entry name" value="PIK_FAT"/>
</dbReference>
<dbReference type="InterPro" id="IPR016024">
    <property type="entry name" value="ARM-type_fold"/>
</dbReference>
<feature type="domain" description="FATC" evidence="5">
    <location>
        <begin position="3846"/>
        <end position="3878"/>
    </location>
</feature>
<sequence>MLPSPLSPHDVTAQLTTFKSYVALIADPTPGIVEKKLKAAQELSENFETVVLSPQYPQFLAEAMRVFLKILDEGDPQFIAEQNLQQLRKLLLEIIHRIPSNEHLKKYIPQILSLMFKLLKIENEENVLVCLRIIIELHKQYRPQMNDEIKDFLQFVKGIYNTIPNHLNKIFEPRSQIKVKDVTEINVDQLLQETFTVTTIMTDKKNADNQNISYNIIPRGVLSLKVLAELPIIVVLMYQLYKPNVHTEVAEFIPLIMNTITLQPSPIHRASQSFNKEVFVDFIAAQIKTLSFLAYIIRIYQEQVQQHSAQMVKGLLGLLTYCPQEVAHLRKELLIAARHILATDLRNKFVHCIDKLFDENVLIGSGWTTHESLRPLAYSTLADLVHHVRQALPLSELSLAVNLFSKNVHDESLPSSIQTMSCKLLLNLVECIRAKSELENGNGRELLMRMLEVFVLKFKTIAKVQLPQILQKCKQQPQSSATTSSSVADSKPVEVKPEPPKTPTVEEKQLPSQGLLTEGGVGKEKDDKNWAEKAGTSVLSQNRFGITPSLYSVYSVNDCRSLVKTLVCGVKTITWGIVSCKAVSVEATVVQNKQFLPKEALVYIRLVKYALQALDIYTINVSANGQAVIRPAVVQTVRTKEEKEVLEHFAGVFTMMHPLTFKEIFSTTVEYMVNRIHNNYALQIVANSFLANPTTSATFATILVDYLLARLEEMGSNLDRSNLYLKLFKLVFGSVSLFAAENEQMLKPHLHTIVNRSMELAMSAKEPYNYFLLLRALFRSIGGGSHDLLYQEFLPLLPNLLQGLNSLQSGLHRQHMKDLFVELCLTVPVRLSSLLPYLPMLMDPLVSALNGSQTLVSQGLRTLELCVDNLQPDFLYDHIQPVRAELMQALWKTLRNPVDNIAHVAFRVLGKFGGGNRKMLREPQKLNYNDRETVGPCITIYFQDCKTPIQKPVEKAIDYALTTLKCSTTDNFARRQAWELIKCFLVSVMNLEDDKQTLTNLFTHQSFKENEVIIQAGALYRNPDAHSRKVHEQALIGMFFAAAIKELRQTALPFMACMVRHYTMIAISQQCAGPFPVGEKQNKLHGMDTQILIDALAVIMGHEEKELCKPGNLALVLILDTATTILGSKDRACQLPLFEYLAEKMCSLCYDRAWYAKFGGCLAIRSMFEKMGLKWVLEHQFTFLKALLFVMMDLTKEVSSGAVDLAKFNLENMLIKCATEIDTEKASEEILSAQKKSFRDVTHELVRQITSPNSIVREQAKNALMVLAKTMNKSVTEIMEPHKEVLQDMIPPKKHLLRHQAANHQIGLMDGNTFCTTLQPRLFTIDLQVLEHNVFFTELLSLCEAEDQVLLKLPCYKAVTDLVPLRKSALRALAACHYITNRREKIFNVLYKALNSNSTELQEVAHNCMKSFISGCPIDTESVHQAIRPLLMTLGDHRSLNPSVIQRLSYITQLFPNTFNEKLCEQLLTHLEKWLEVAAISQKNGQNKANGQVISQELKTCAAIINIFHIIPAASNKLIEQLVIITLKGERDLFLEYILESDGEGKKFREVLEANPTRLMNIALSQSATVDPVAATSTTTTNNDLQYQAIQLIRIMTRHEEAWLSQHPNIITQLLTIWKDEGFLDRHSKVDSVDYVIWKEPALLAKCLLNYFKYHTNEIDLLYQILKCFTTRYIVQFQFVKDFLDNTVAATYTIEWKRSAFFKFVELFHDNTWSQDLKAKMLQHVVIPCFQHAFENGEGEKLIGGPPAPDQDNSENIISAFINKIIDPENPFGTSDAVRILLLQLSSLLVEQASSHIHDANNKKQGNKLRRLMTFAWPCLLSKNCVDPATKYHGHLLLSHIIAKFAIHKRIVLQVFHSLLKAHAVEARAVVKQALEILTPAMPGRMEDGNGMLTHWTKKIIVEEGHTVAQLVHILQLVVRHYKVYYPVRHHLIPHMVNSLQRLGFTSSATLEQRRLAVDLADVIIKWELQRMKEDQEASGAEVTADVTQALSQNIPVKRTGSTSVDSPQEPKRSRHSSGASNRSSSDSGKPIEKNYCDAVVNFLLRIACQVNESPVSPGEQLSRKCVTLLKTALRPDFWPNAELKLAWFDKLLNTVESHQPNFNNICTALELLCFLLTILKKDTILSSFKPLQRGIAACMTCPNTKVIRGVHSLLSRLMSYFPTEPVTSNVASKYEELECLYACVSKVVYEGLTNYEKAANGSQQQLFSTLMILKAACMHNQCYIDRLITTFMKVLHKMAREHLTPTNTENSPVASELLILSLDLVKNRVGVMSLEMRKSFIGQILVGLIEKTTDSKVMKAITKMVEDWVKTKNPIAINQSPVIREKAILLSKLMLHVEKRFPEEAELNAQFLELVNHIYRDESLAGTELTSKLEPAFLAGLRCNQPAIRQKFVEVFDKSIPRRMFDRLLYITCSQNWEAMQGHFWIKQCLELILSVAMTGHVITSSSPMNLLPSASSIINMADSQERANFASLMKVKEEPMDVESVDSNKEEEEIDMELSGVSSDDNSSTLKEPPKKDLQEPKQSINTLLQRQAKFLEGCREVKTVSYLSALSQLCHSTTDLTHEIWVDIFPRIWKILSEKQQGMLSGELIPFMCSGSHVIQKDCHPSSIHTFLEGLSHCVPQVTLRPAVLKYLGRTHNLWHRACLLLEQMAFESAPQPQIKNRPGSEYEFEPSQSSTQETLDSLCELYSLLKEEDMWAGLWQKRARYSETNVAIAYEQHGFFEQAQTSIEQCMTKARQEHNSGPMPQSMLTEYRLWEEHWIRCSKELNQWDLLLEYANSKGNTNPHLVLESAWRVPNWALMKDALAQVELSCPKEMAWKVNLYRGYIAICHPDDHHLNMVTMIERLVEVSSNLAIKEWRRLPSIVSHIHVPLLQAAQQIMELQEAAQINQGLQPANITRSSSLHDMKAIVKTWRNRLPMISDDLSHWSDIFTWRQHHYQFIVNHYDSHAQQDPQNSNHSMLGVHASAQAIIHFGKIARKHGLTGVCLDSLSRIHTIPSVPIVDCFQKIRQQVKCYLQMSGSMGKSELNEGLEVIESTNLKYFTKEFTAEFYALKGMFLAQIGRSDDANKAFSAAVQMHDTLVKAWALWGDYLETVFTKDKKIDLGVSAITCFLHACRHQNESKSRKYLAKVLWLLTYDDEKSSLAEAVDKYSVGVPPIQWLPWIPQLLTCLVRSEGRLIMNLLSQVGRMYPQAVYFPIRTLYLTLKIEQRERYKSGDPNAAPLRSTGSSQTTTTTTVSTATTAPAVTTATTAVSQSGQAAPSTPVTPDANILTPDDPVITTTSTGTSQSQGQTTQSGGSKPGSSLQSEAGPIRAPAPMWRCSKIMHMQRDLHPTILSSLEGIVDQMVWFRENWYEEVLRQLRQGLAKCYAVAFENRGAVTDATITPHTLNFVKKLVSTFGVGIENVSSISTTFSSAASESLARRAQATAQDPVFQKMKSQFTTDFDFNVPGSTKLHNLINKLKKWIKILEAKTKLLPKSFLIEEKCRFLSNFSQHTAEVELPGEFLLPKHSHYYVRIARFMPRVEIVQKHNTAARRLYIRGHNGKVYPYLVVNDACLTESRREERVLQLLRMLNHFLTKQKETSRRLLYFTVPRVVAISPQMRLVEDNPASVSLLDVYKQRCVKRGIEHDAPVARYYERLATVQSRGSQASHQVLRDILKDVQTNMVPRGLLKEWALHTFQTATDYWTFRKTLTIQLALMGFAEFVLHLTRMNPDMIYLHQDCGYINISYFKFDIDDQSGELDANRPVPFRLTPNIAEFFTMTGVTGPLTASMVSAARCLVQPQYKLPSFLRAILRDEYITWHKKKQEDSAPGVEPTDMDGEQLISMVTKAVSAITVRLQNLATFEGAESRVSTLVAAANSHDNLCRMDPAWHPWL</sequence>
<feature type="region of interest" description="Disordered" evidence="2">
    <location>
        <begin position="480"/>
        <end position="528"/>
    </location>
</feature>
<dbReference type="GO" id="GO:0006281">
    <property type="term" value="P:DNA repair"/>
    <property type="evidence" value="ECO:0007669"/>
    <property type="project" value="TreeGrafter"/>
</dbReference>
<feature type="domain" description="PI3K/PI4K catalytic" evidence="3">
    <location>
        <begin position="3523"/>
        <end position="3842"/>
    </location>
</feature>
<keyword evidence="7" id="KW-1185">Reference proteome</keyword>
<evidence type="ECO:0000256" key="1">
    <source>
        <dbReference type="ARBA" id="ARBA00007234"/>
    </source>
</evidence>
<accession>A0AA88YNW3</accession>
<dbReference type="SUPFAM" id="SSF48371">
    <property type="entry name" value="ARM repeat"/>
    <property type="match status" value="3"/>
</dbReference>
<feature type="compositionally biased region" description="Polar residues" evidence="2">
    <location>
        <begin position="1997"/>
        <end position="2007"/>
    </location>
</feature>
<feature type="compositionally biased region" description="Low complexity" evidence="2">
    <location>
        <begin position="3282"/>
        <end position="3300"/>
    </location>
</feature>
<feature type="compositionally biased region" description="Acidic residues" evidence="2">
    <location>
        <begin position="2482"/>
        <end position="2498"/>
    </location>
</feature>
<evidence type="ECO:0000259" key="5">
    <source>
        <dbReference type="PROSITE" id="PS51190"/>
    </source>
</evidence>
<dbReference type="Pfam" id="PF20175">
    <property type="entry name" value="Tra1_central"/>
    <property type="match status" value="1"/>
</dbReference>
<feature type="compositionally biased region" description="Low complexity" evidence="2">
    <location>
        <begin position="480"/>
        <end position="490"/>
    </location>
</feature>
<feature type="compositionally biased region" description="Polar residues" evidence="2">
    <location>
        <begin position="2502"/>
        <end position="2512"/>
    </location>
</feature>
<evidence type="ECO:0008006" key="8">
    <source>
        <dbReference type="Google" id="ProtNLM"/>
    </source>
</evidence>
<feature type="compositionally biased region" description="Low complexity" evidence="2">
    <location>
        <begin position="3227"/>
        <end position="3262"/>
    </location>
</feature>
<dbReference type="PANTHER" id="PTHR11139">
    <property type="entry name" value="ATAXIA TELANGIECTASIA MUTATED ATM -RELATED"/>
    <property type="match status" value="1"/>
</dbReference>
<dbReference type="PROSITE" id="PS50290">
    <property type="entry name" value="PI3_4_KINASE_3"/>
    <property type="match status" value="1"/>
</dbReference>
<gene>
    <name evidence="6" type="ORF">FSP39_013825</name>
</gene>
<name>A0AA88YNW3_PINIB</name>
<dbReference type="GO" id="GO:0000124">
    <property type="term" value="C:SAGA complex"/>
    <property type="evidence" value="ECO:0007669"/>
    <property type="project" value="TreeGrafter"/>
</dbReference>
<dbReference type="Pfam" id="PF00454">
    <property type="entry name" value="PI3_PI4_kinase"/>
    <property type="match status" value="1"/>
</dbReference>
<dbReference type="InterPro" id="IPR046807">
    <property type="entry name" value="Tra1_central"/>
</dbReference>
<dbReference type="EMBL" id="VSWD01000001">
    <property type="protein sequence ID" value="KAK3108709.1"/>
    <property type="molecule type" value="Genomic_DNA"/>
</dbReference>
<feature type="region of interest" description="Disordered" evidence="2">
    <location>
        <begin position="3215"/>
        <end position="3313"/>
    </location>
</feature>
<dbReference type="GO" id="GO:0035267">
    <property type="term" value="C:NuA4 histone acetyltransferase complex"/>
    <property type="evidence" value="ECO:0007669"/>
    <property type="project" value="TreeGrafter"/>
</dbReference>
<evidence type="ECO:0000256" key="2">
    <source>
        <dbReference type="SAM" id="MobiDB-lite"/>
    </source>
</evidence>
<dbReference type="InterPro" id="IPR000403">
    <property type="entry name" value="PI3/4_kinase_cat_dom"/>
</dbReference>
<dbReference type="InterPro" id="IPR050517">
    <property type="entry name" value="DDR_Repair_Kinase"/>
</dbReference>
<dbReference type="SMART" id="SM00146">
    <property type="entry name" value="PI3Kc"/>
    <property type="match status" value="1"/>
</dbReference>
<dbReference type="InterPro" id="IPR003151">
    <property type="entry name" value="PIK-rel_kinase_FAT"/>
</dbReference>
<feature type="domain" description="FAT" evidence="4">
    <location>
        <begin position="2631"/>
        <end position="3206"/>
    </location>
</feature>
<dbReference type="GO" id="GO:0006355">
    <property type="term" value="P:regulation of DNA-templated transcription"/>
    <property type="evidence" value="ECO:0007669"/>
    <property type="project" value="TreeGrafter"/>
</dbReference>
<feature type="region of interest" description="Disordered" evidence="2">
    <location>
        <begin position="2482"/>
        <end position="2525"/>
    </location>
</feature>
<dbReference type="Proteomes" id="UP001186944">
    <property type="component" value="Unassembled WGS sequence"/>
</dbReference>
<dbReference type="InterPro" id="IPR011989">
    <property type="entry name" value="ARM-like"/>
</dbReference>
<dbReference type="Gene3D" id="1.10.1070.11">
    <property type="entry name" value="Phosphatidylinositol 3-/4-kinase, catalytic domain"/>
    <property type="match status" value="1"/>
</dbReference>
<protein>
    <recommendedName>
        <fullName evidence="8">Transformation/transcription domain-associated protein</fullName>
    </recommendedName>
</protein>
<dbReference type="SMART" id="SM01343">
    <property type="entry name" value="FATC"/>
    <property type="match status" value="1"/>
</dbReference>
<dbReference type="InterPro" id="IPR011009">
    <property type="entry name" value="Kinase-like_dom_sf"/>
</dbReference>
<evidence type="ECO:0000259" key="3">
    <source>
        <dbReference type="PROSITE" id="PS50290"/>
    </source>
</evidence>
<feature type="region of interest" description="Disordered" evidence="2">
    <location>
        <begin position="1997"/>
        <end position="2030"/>
    </location>
</feature>
<dbReference type="Gene3D" id="1.25.10.10">
    <property type="entry name" value="Leucine-rich Repeat Variant"/>
    <property type="match status" value="2"/>
</dbReference>
<dbReference type="InterPro" id="IPR003152">
    <property type="entry name" value="FATC_dom"/>
</dbReference>
<dbReference type="PROSITE" id="PS51189">
    <property type="entry name" value="FAT"/>
    <property type="match status" value="1"/>
</dbReference>
<dbReference type="CDD" id="cd05163">
    <property type="entry name" value="PIKK_TRRAP"/>
    <property type="match status" value="1"/>
</dbReference>
<comment type="similarity">
    <text evidence="1">Belongs to the PI3/PI4-kinase family. TRA1 subfamily.</text>
</comment>
<dbReference type="PANTHER" id="PTHR11139:SF1">
    <property type="entry name" value="TRANSFORMATION_TRANSCRIPTION DOMAIN-ASSOCIATED PROTEIN"/>
    <property type="match status" value="1"/>
</dbReference>
<dbReference type="Pfam" id="PF02259">
    <property type="entry name" value="FAT"/>
    <property type="match status" value="1"/>
</dbReference>
<dbReference type="SUPFAM" id="SSF56112">
    <property type="entry name" value="Protein kinase-like (PK-like)"/>
    <property type="match status" value="1"/>
</dbReference>
<dbReference type="InterPro" id="IPR046805">
    <property type="entry name" value="Tra1_ring"/>
</dbReference>
<evidence type="ECO:0000313" key="6">
    <source>
        <dbReference type="EMBL" id="KAK3108709.1"/>
    </source>
</evidence>
<proteinExistence type="inferred from homology"/>
<dbReference type="InterPro" id="IPR036940">
    <property type="entry name" value="PI3/4_kinase_cat_sf"/>
</dbReference>
<evidence type="ECO:0000259" key="4">
    <source>
        <dbReference type="PROSITE" id="PS51189"/>
    </source>
</evidence>
<comment type="caution">
    <text evidence="6">The sequence shown here is derived from an EMBL/GenBank/DDBJ whole genome shotgun (WGS) entry which is preliminary data.</text>
</comment>
<dbReference type="PROSITE" id="PS51190">
    <property type="entry name" value="FATC"/>
    <property type="match status" value="1"/>
</dbReference>
<feature type="region of interest" description="Disordered" evidence="2">
    <location>
        <begin position="2658"/>
        <end position="2677"/>
    </location>
</feature>
<evidence type="ECO:0000313" key="7">
    <source>
        <dbReference type="Proteomes" id="UP001186944"/>
    </source>
</evidence>
<organism evidence="6 7">
    <name type="scientific">Pinctada imbricata</name>
    <name type="common">Atlantic pearl-oyster</name>
    <name type="synonym">Pinctada martensii</name>
    <dbReference type="NCBI Taxonomy" id="66713"/>
    <lineage>
        <taxon>Eukaryota</taxon>
        <taxon>Metazoa</taxon>
        <taxon>Spiralia</taxon>
        <taxon>Lophotrochozoa</taxon>
        <taxon>Mollusca</taxon>
        <taxon>Bivalvia</taxon>
        <taxon>Autobranchia</taxon>
        <taxon>Pteriomorphia</taxon>
        <taxon>Pterioida</taxon>
        <taxon>Pterioidea</taxon>
        <taxon>Pteriidae</taxon>
        <taxon>Pinctada</taxon>
    </lineage>
</organism>
<dbReference type="Pfam" id="PF20206">
    <property type="entry name" value="Tra1_ring"/>
    <property type="match status" value="1"/>
</dbReference>
<dbReference type="GO" id="GO:0005634">
    <property type="term" value="C:nucleus"/>
    <property type="evidence" value="ECO:0007669"/>
    <property type="project" value="TreeGrafter"/>
</dbReference>